<accession>A0A8T0ESE9</accession>
<proteinExistence type="predicted"/>
<protein>
    <submittedName>
        <fullName evidence="2">Uncharacterized protein</fullName>
    </submittedName>
</protein>
<organism evidence="2 3">
    <name type="scientific">Argiope bruennichi</name>
    <name type="common">Wasp spider</name>
    <name type="synonym">Aranea bruennichi</name>
    <dbReference type="NCBI Taxonomy" id="94029"/>
    <lineage>
        <taxon>Eukaryota</taxon>
        <taxon>Metazoa</taxon>
        <taxon>Ecdysozoa</taxon>
        <taxon>Arthropoda</taxon>
        <taxon>Chelicerata</taxon>
        <taxon>Arachnida</taxon>
        <taxon>Araneae</taxon>
        <taxon>Araneomorphae</taxon>
        <taxon>Entelegynae</taxon>
        <taxon>Araneoidea</taxon>
        <taxon>Araneidae</taxon>
        <taxon>Argiope</taxon>
    </lineage>
</organism>
<dbReference type="AlphaFoldDB" id="A0A8T0ESE9"/>
<reference evidence="2" key="1">
    <citation type="journal article" date="2020" name="bioRxiv">
        <title>Chromosome-level reference genome of the European wasp spider Argiope bruennichi: a resource for studies on range expansion and evolutionary adaptation.</title>
        <authorList>
            <person name="Sheffer M.M."/>
            <person name="Hoppe A."/>
            <person name="Krehenwinkel H."/>
            <person name="Uhl G."/>
            <person name="Kuss A.W."/>
            <person name="Jensen L."/>
            <person name="Jensen C."/>
            <person name="Gillespie R.G."/>
            <person name="Hoff K.J."/>
            <person name="Prost S."/>
        </authorList>
    </citation>
    <scope>NUCLEOTIDE SEQUENCE</scope>
</reference>
<evidence type="ECO:0000313" key="2">
    <source>
        <dbReference type="EMBL" id="KAF8776939.1"/>
    </source>
</evidence>
<sequence>MAIRNIGAASENNEPANEKEQAERSQKVTKSVFAMQKGITSYIQHDLHEDISQWILREMGSNQQTVMAFHILHSKGTLCK</sequence>
<comment type="caution">
    <text evidence="2">The sequence shown here is derived from an EMBL/GenBank/DDBJ whole genome shotgun (WGS) entry which is preliminary data.</text>
</comment>
<evidence type="ECO:0000256" key="1">
    <source>
        <dbReference type="SAM" id="MobiDB-lite"/>
    </source>
</evidence>
<feature type="compositionally biased region" description="Basic and acidic residues" evidence="1">
    <location>
        <begin position="16"/>
        <end position="26"/>
    </location>
</feature>
<keyword evidence="3" id="KW-1185">Reference proteome</keyword>
<reference evidence="2" key="2">
    <citation type="submission" date="2020-06" db="EMBL/GenBank/DDBJ databases">
        <authorList>
            <person name="Sheffer M."/>
        </authorList>
    </citation>
    <scope>NUCLEOTIDE SEQUENCE</scope>
</reference>
<dbReference type="EMBL" id="JABXBU010002072">
    <property type="protein sequence ID" value="KAF8776939.1"/>
    <property type="molecule type" value="Genomic_DNA"/>
</dbReference>
<gene>
    <name evidence="2" type="ORF">HNY73_013873</name>
</gene>
<name>A0A8T0ESE9_ARGBR</name>
<dbReference type="Proteomes" id="UP000807504">
    <property type="component" value="Unassembled WGS sequence"/>
</dbReference>
<evidence type="ECO:0000313" key="3">
    <source>
        <dbReference type="Proteomes" id="UP000807504"/>
    </source>
</evidence>
<feature type="region of interest" description="Disordered" evidence="1">
    <location>
        <begin position="1"/>
        <end position="28"/>
    </location>
</feature>